<dbReference type="Proteomes" id="UP000001072">
    <property type="component" value="Unassembled WGS sequence"/>
</dbReference>
<protein>
    <submittedName>
        <fullName evidence="2">Uncharacterized protein</fullName>
    </submittedName>
</protein>
<dbReference type="InParanoid" id="F4S2Y8"/>
<feature type="compositionally biased region" description="Low complexity" evidence="1">
    <location>
        <begin position="101"/>
        <end position="118"/>
    </location>
</feature>
<dbReference type="EMBL" id="GL883142">
    <property type="protein sequence ID" value="EGG00996.1"/>
    <property type="molecule type" value="Genomic_DNA"/>
</dbReference>
<dbReference type="AlphaFoldDB" id="F4S2Y8"/>
<feature type="region of interest" description="Disordered" evidence="1">
    <location>
        <begin position="93"/>
        <end position="159"/>
    </location>
</feature>
<dbReference type="GeneID" id="18930823"/>
<accession>F4S2Y8</accession>
<dbReference type="VEuPathDB" id="FungiDB:MELLADRAFT_67382"/>
<evidence type="ECO:0000313" key="2">
    <source>
        <dbReference type="EMBL" id="EGG00996.1"/>
    </source>
</evidence>
<sequence length="588" mass="65995">MSTDCTSTNTSGTPDSEGAQAYMQDLDSIDQIVRTWLQHPMSISLYSCLTAVLSEVAIEIKEIKRRLVDQQGPSALASKKTFTASKNKTLRRSLRFPNNGLASSSNTRTLSRSRVSTLKASCIAKRKKSQNQSRGTKNLKSSKFSDRPEPTTPPAVKNNIQHTFADPDVEDSALPVLLDADSVDGAALTAFENSLSQDLCFDLPSDGVCDDPPSIAIIPAEVKKIHSAALALLQALVRGSPVSFDPEEVLPQAVTFDSRQDHGIRMWCQRTDNRRLFYASEQTSWYKPDIFDFDIIDQNESPKDIPIHERYLWDTFRMFHNPTPTFVERGMHYVMAAVVLVGMDCNNRLILEQSPSTISNPPLAQTSLNAISCWHHYKRLAYIREKTIQDNQSNLSSGCIKDLDRLIASIYSLVVAFASIWASVTLDADIEACNNLISTAISQDMVSRLTVQKGELLKARNEVDIEHSNLQPLVSFLCSGVTGLMIYPKDKNVFSTLRAVNFLLVTSELMKLNHSFSDPVWRRTQSYIVQFLKDLVLSAGQWEPRELNRYHLAKALFLDFAGFWLAQNISKIPIPKSRNYKITDKEYL</sequence>
<keyword evidence="3" id="KW-1185">Reference proteome</keyword>
<dbReference type="HOGENOM" id="CLU_393829_0_0_1"/>
<feature type="compositionally biased region" description="Polar residues" evidence="1">
    <location>
        <begin position="130"/>
        <end position="142"/>
    </location>
</feature>
<evidence type="ECO:0000313" key="3">
    <source>
        <dbReference type="Proteomes" id="UP000001072"/>
    </source>
</evidence>
<evidence type="ECO:0000256" key="1">
    <source>
        <dbReference type="SAM" id="MobiDB-lite"/>
    </source>
</evidence>
<name>F4S2Y8_MELLP</name>
<gene>
    <name evidence="2" type="ORF">MELLADRAFT_67382</name>
</gene>
<dbReference type="RefSeq" id="XP_007415844.1">
    <property type="nucleotide sequence ID" value="XM_007415782.1"/>
</dbReference>
<dbReference type="KEGG" id="mlr:MELLADRAFT_67382"/>
<organism evidence="3">
    <name type="scientific">Melampsora larici-populina (strain 98AG31 / pathotype 3-4-7)</name>
    <name type="common">Poplar leaf rust fungus</name>
    <dbReference type="NCBI Taxonomy" id="747676"/>
    <lineage>
        <taxon>Eukaryota</taxon>
        <taxon>Fungi</taxon>
        <taxon>Dikarya</taxon>
        <taxon>Basidiomycota</taxon>
        <taxon>Pucciniomycotina</taxon>
        <taxon>Pucciniomycetes</taxon>
        <taxon>Pucciniales</taxon>
        <taxon>Melampsoraceae</taxon>
        <taxon>Melampsora</taxon>
    </lineage>
</organism>
<proteinExistence type="predicted"/>
<reference evidence="3" key="1">
    <citation type="journal article" date="2011" name="Proc. Natl. Acad. Sci. U.S.A.">
        <title>Obligate biotrophy features unraveled by the genomic analysis of rust fungi.</title>
        <authorList>
            <person name="Duplessis S."/>
            <person name="Cuomo C.A."/>
            <person name="Lin Y.-C."/>
            <person name="Aerts A."/>
            <person name="Tisserant E."/>
            <person name="Veneault-Fourrey C."/>
            <person name="Joly D.L."/>
            <person name="Hacquard S."/>
            <person name="Amselem J."/>
            <person name="Cantarel B.L."/>
            <person name="Chiu R."/>
            <person name="Coutinho P.M."/>
            <person name="Feau N."/>
            <person name="Field M."/>
            <person name="Frey P."/>
            <person name="Gelhaye E."/>
            <person name="Goldberg J."/>
            <person name="Grabherr M.G."/>
            <person name="Kodira C.D."/>
            <person name="Kohler A."/>
            <person name="Kuees U."/>
            <person name="Lindquist E.A."/>
            <person name="Lucas S.M."/>
            <person name="Mago R."/>
            <person name="Mauceli E."/>
            <person name="Morin E."/>
            <person name="Murat C."/>
            <person name="Pangilinan J.L."/>
            <person name="Park R."/>
            <person name="Pearson M."/>
            <person name="Quesneville H."/>
            <person name="Rouhier N."/>
            <person name="Sakthikumar S."/>
            <person name="Salamov A.A."/>
            <person name="Schmutz J."/>
            <person name="Selles B."/>
            <person name="Shapiro H."/>
            <person name="Tanguay P."/>
            <person name="Tuskan G.A."/>
            <person name="Henrissat B."/>
            <person name="Van de Peer Y."/>
            <person name="Rouze P."/>
            <person name="Ellis J.G."/>
            <person name="Dodds P.N."/>
            <person name="Schein J.E."/>
            <person name="Zhong S."/>
            <person name="Hamelin R.C."/>
            <person name="Grigoriev I.V."/>
            <person name="Szabo L.J."/>
            <person name="Martin F."/>
        </authorList>
    </citation>
    <scope>NUCLEOTIDE SEQUENCE [LARGE SCALE GENOMIC DNA]</scope>
    <source>
        <strain evidence="3">98AG31 / pathotype 3-4-7</strain>
    </source>
</reference>